<dbReference type="InterPro" id="IPR002937">
    <property type="entry name" value="Amino_oxidase"/>
</dbReference>
<dbReference type="EMBL" id="RKQL01000001">
    <property type="protein sequence ID" value="RPE72645.1"/>
    <property type="molecule type" value="Genomic_DNA"/>
</dbReference>
<dbReference type="NCBIfam" id="TIGR03467">
    <property type="entry name" value="HpnE"/>
    <property type="match status" value="1"/>
</dbReference>
<keyword evidence="1" id="KW-0732">Signal</keyword>
<dbReference type="Gene3D" id="1.10.3110.10">
    <property type="entry name" value="protoporphyrinogen ix oxidase, domain 3"/>
    <property type="match status" value="1"/>
</dbReference>
<name>A0A3N4UV64_9BURK</name>
<comment type="caution">
    <text evidence="3">The sequence shown here is derived from an EMBL/GenBank/DDBJ whole genome shotgun (WGS) entry which is preliminary data.</text>
</comment>
<dbReference type="Proteomes" id="UP000272193">
    <property type="component" value="Unassembled WGS sequence"/>
</dbReference>
<dbReference type="OrthoDB" id="7849608at2"/>
<dbReference type="InterPro" id="IPR036188">
    <property type="entry name" value="FAD/NAD-bd_sf"/>
</dbReference>
<dbReference type="GO" id="GO:0016491">
    <property type="term" value="F:oxidoreductase activity"/>
    <property type="evidence" value="ECO:0007669"/>
    <property type="project" value="InterPro"/>
</dbReference>
<feature type="chain" id="PRO_5018171037" evidence="1">
    <location>
        <begin position="27"/>
        <end position="463"/>
    </location>
</feature>
<dbReference type="AlphaFoldDB" id="A0A3N4UV64"/>
<reference evidence="3 4" key="1">
    <citation type="submission" date="2018-11" db="EMBL/GenBank/DDBJ databases">
        <title>Genomic Encyclopedia of Type Strains, Phase IV (KMG-IV): sequencing the most valuable type-strain genomes for metagenomic binning, comparative biology and taxonomic classification.</title>
        <authorList>
            <person name="Goeker M."/>
        </authorList>
    </citation>
    <scope>NUCLEOTIDE SEQUENCE [LARGE SCALE GENOMIC DNA]</scope>
    <source>
        <strain evidence="3 4">DSM 101684</strain>
    </source>
</reference>
<proteinExistence type="predicted"/>
<dbReference type="PANTHER" id="PTHR42923:SF47">
    <property type="entry name" value="BLR3003 PROTEIN"/>
    <property type="match status" value="1"/>
</dbReference>
<dbReference type="RefSeq" id="WP_124219757.1">
    <property type="nucleotide sequence ID" value="NZ_RKQL01000001.1"/>
</dbReference>
<dbReference type="PANTHER" id="PTHR42923">
    <property type="entry name" value="PROTOPORPHYRINOGEN OXIDASE"/>
    <property type="match status" value="1"/>
</dbReference>
<keyword evidence="4" id="KW-1185">Reference proteome</keyword>
<accession>A0A3N4UV64</accession>
<sequence length="463" mass="48334">MAAPGFPARVAIVGAGWAGLAAAVHATQAGHAVTLFEAARQVGGRARRVERTTVPGASLTLDNGQHILIGAYTETLALMRTVGVSPEAVLLRRPLALRDANGEGVALPDLPAPWNALMGIARARGWSLRERGSLLTRAARWRLAAFRCAPNATVADLARGLPPPVQERFIEPLCVSALNTAAHEASGAVFLRVLQDALFATAPAPGMRASDLLLPRVDLGRLFPDAAVDWLRARAQTLRLGARVQTLAPEGHGAAPTQPRWQLDGAVFDQVILACPSIEAARLVHTAAAHSPSATEAATLERWARSAKALRATAITTVYARWPSNYAGAGAGAAPPALPEPMLALRSGAGAPAQFVFDRGALGGPAGLYAFVVSDSRGERADIEAAVLAQARDQLGLRLEPVATLTERRATFACTPDLERPSARIAPGLWAAGDYVAGPYPATLEGAVRSGAAAACLIDFGQR</sequence>
<feature type="domain" description="Amine oxidase" evidence="2">
    <location>
        <begin position="18"/>
        <end position="458"/>
    </location>
</feature>
<evidence type="ECO:0000256" key="1">
    <source>
        <dbReference type="SAM" id="SignalP"/>
    </source>
</evidence>
<feature type="signal peptide" evidence="1">
    <location>
        <begin position="1"/>
        <end position="26"/>
    </location>
</feature>
<organism evidence="3 4">
    <name type="scientific">Tibeticola sediminis</name>
    <dbReference type="NCBI Taxonomy" id="1917811"/>
    <lineage>
        <taxon>Bacteria</taxon>
        <taxon>Pseudomonadati</taxon>
        <taxon>Pseudomonadota</taxon>
        <taxon>Betaproteobacteria</taxon>
        <taxon>Burkholderiales</taxon>
        <taxon>Comamonadaceae</taxon>
        <taxon>Tibeticola</taxon>
    </lineage>
</organism>
<dbReference type="Gene3D" id="3.50.50.60">
    <property type="entry name" value="FAD/NAD(P)-binding domain"/>
    <property type="match status" value="1"/>
</dbReference>
<dbReference type="Gene3D" id="3.90.660.20">
    <property type="entry name" value="Protoporphyrinogen oxidase, mitochondrial, domain 2"/>
    <property type="match status" value="1"/>
</dbReference>
<evidence type="ECO:0000313" key="3">
    <source>
        <dbReference type="EMBL" id="RPE72645.1"/>
    </source>
</evidence>
<evidence type="ECO:0000313" key="4">
    <source>
        <dbReference type="Proteomes" id="UP000272193"/>
    </source>
</evidence>
<dbReference type="SUPFAM" id="SSF51905">
    <property type="entry name" value="FAD/NAD(P)-binding domain"/>
    <property type="match status" value="1"/>
</dbReference>
<gene>
    <name evidence="3" type="ORF">EDC62_0346</name>
</gene>
<dbReference type="InterPro" id="IPR050464">
    <property type="entry name" value="Zeta_carotene_desat/Oxidored"/>
</dbReference>
<dbReference type="PRINTS" id="PR00419">
    <property type="entry name" value="ADXRDTASE"/>
</dbReference>
<dbReference type="Pfam" id="PF01593">
    <property type="entry name" value="Amino_oxidase"/>
    <property type="match status" value="1"/>
</dbReference>
<evidence type="ECO:0000259" key="2">
    <source>
        <dbReference type="Pfam" id="PF01593"/>
    </source>
</evidence>
<dbReference type="InterPro" id="IPR017830">
    <property type="entry name" value="SQase_HpnE"/>
</dbReference>
<protein>
    <submittedName>
        <fullName evidence="3">Squalene-associated FAD-dependent desaturase</fullName>
    </submittedName>
</protein>